<sequence>MLQTVARVYDCHEDEKAGWVLTDDASVSCETSPARTALFVQGLLVSAAATVLPALLIVYTRRRRDRNELSGHSIFSKFYKWYTTKRPYFESIHMFRKATLIFVCTVSPEPVTQGLLSFLVHAIFLAFFEWKKPLLSRSSYLLPKGWNLYEFFERTSIVFAILSCVLAIVMAVDESTSPVMSVLFGMLIVFFTIPFVTIYFLDERRTHLHRTQKIQMATARTSDVKSEGEGAEVETPSLRLQQSTALSSIISSSPRGSGTTGRVAKIVTEWNLHVEMMLGLKEMDDEHQLNTALGDLPLKKSIHVTQLTEFISGNDFLHKTSEEGVVAAKKLLIKMDSDCILLGVVDLTGQKELYHIAALAALGAEDISAAMTEARSGIADRIKGYSDVLENVRMKKWELAVTTRNLVLLNEALIQTGESGIALMTYLVGKKNSTYLHVSREDPNLAMQEWLVRGMLEDPVETMQEVGIDILQRQYDALSADWENLWRHTLVYAMIFETAMTMKFEASLVKAILALTSKNKASKGYGELSASMAWDGKGNEREHDEKVEKMIEEERKKAEEAEAAAERIEDDDELSPDQRIVVGLAIHFGKTKRWLMRSSLSASVIRKTMSKSSAKESDDVAAMVKAELSPLNKSGSNKAVSIKIVHVEKSAGKGSLSPFAGARKTLARVATLGGGGNDSAAVAPAEASFAGVSIKMDDFTGKARVIAIDWRDAALVGSIPAEIGKLVRLKSLNLSFNEHLVGAVPGSMWTKQIEEVDLTFTSISKVTEDIKRCGKLKQLMLEETKIHGKPIRSLKRLVPRGADDKACLTTMSLPESWLAVAGEHGLPAHVTTCCAHTRLGMG</sequence>
<evidence type="ECO:0000256" key="1">
    <source>
        <dbReference type="SAM" id="Coils"/>
    </source>
</evidence>
<keyword evidence="2" id="KW-1133">Transmembrane helix</keyword>
<keyword evidence="1" id="KW-0175">Coiled coil</keyword>
<name>A0ABQ6N621_9STRA</name>
<feature type="coiled-coil region" evidence="1">
    <location>
        <begin position="544"/>
        <end position="571"/>
    </location>
</feature>
<evidence type="ECO:0000313" key="3">
    <source>
        <dbReference type="EMBL" id="GMI40617.1"/>
    </source>
</evidence>
<dbReference type="InterPro" id="IPR032675">
    <property type="entry name" value="LRR_dom_sf"/>
</dbReference>
<comment type="caution">
    <text evidence="3">The sequence shown here is derived from an EMBL/GenBank/DDBJ whole genome shotgun (WGS) entry which is preliminary data.</text>
</comment>
<feature type="transmembrane region" description="Helical" evidence="2">
    <location>
        <begin position="178"/>
        <end position="201"/>
    </location>
</feature>
<accession>A0ABQ6N621</accession>
<feature type="transmembrane region" description="Helical" evidence="2">
    <location>
        <begin position="151"/>
        <end position="172"/>
    </location>
</feature>
<proteinExistence type="predicted"/>
<dbReference type="Proteomes" id="UP001165060">
    <property type="component" value="Unassembled WGS sequence"/>
</dbReference>
<organism evidence="3 4">
    <name type="scientific">Tetraparma gracilis</name>
    <dbReference type="NCBI Taxonomy" id="2962635"/>
    <lineage>
        <taxon>Eukaryota</taxon>
        <taxon>Sar</taxon>
        <taxon>Stramenopiles</taxon>
        <taxon>Ochrophyta</taxon>
        <taxon>Bolidophyceae</taxon>
        <taxon>Parmales</taxon>
        <taxon>Triparmaceae</taxon>
        <taxon>Tetraparma</taxon>
    </lineage>
</organism>
<feature type="transmembrane region" description="Helical" evidence="2">
    <location>
        <begin position="114"/>
        <end position="130"/>
    </location>
</feature>
<dbReference type="Gene3D" id="3.80.10.10">
    <property type="entry name" value="Ribonuclease Inhibitor"/>
    <property type="match status" value="1"/>
</dbReference>
<reference evidence="3 4" key="1">
    <citation type="journal article" date="2023" name="Commun. Biol.">
        <title>Genome analysis of Parmales, the sister group of diatoms, reveals the evolutionary specialization of diatoms from phago-mixotrophs to photoautotrophs.</title>
        <authorList>
            <person name="Ban H."/>
            <person name="Sato S."/>
            <person name="Yoshikawa S."/>
            <person name="Yamada K."/>
            <person name="Nakamura Y."/>
            <person name="Ichinomiya M."/>
            <person name="Sato N."/>
            <person name="Blanc-Mathieu R."/>
            <person name="Endo H."/>
            <person name="Kuwata A."/>
            <person name="Ogata H."/>
        </authorList>
    </citation>
    <scope>NUCLEOTIDE SEQUENCE [LARGE SCALE GENOMIC DNA]</scope>
</reference>
<keyword evidence="2" id="KW-0812">Transmembrane</keyword>
<dbReference type="EMBL" id="BRYB01000945">
    <property type="protein sequence ID" value="GMI40617.1"/>
    <property type="molecule type" value="Genomic_DNA"/>
</dbReference>
<dbReference type="SUPFAM" id="SSF52058">
    <property type="entry name" value="L domain-like"/>
    <property type="match status" value="1"/>
</dbReference>
<gene>
    <name evidence="3" type="ORF">TeGR_g9694</name>
</gene>
<keyword evidence="4" id="KW-1185">Reference proteome</keyword>
<feature type="transmembrane region" description="Helical" evidence="2">
    <location>
        <begin position="38"/>
        <end position="59"/>
    </location>
</feature>
<protein>
    <submittedName>
        <fullName evidence="3">Uncharacterized protein</fullName>
    </submittedName>
</protein>
<evidence type="ECO:0000256" key="2">
    <source>
        <dbReference type="SAM" id="Phobius"/>
    </source>
</evidence>
<evidence type="ECO:0000313" key="4">
    <source>
        <dbReference type="Proteomes" id="UP001165060"/>
    </source>
</evidence>
<keyword evidence="2" id="KW-0472">Membrane</keyword>